<feature type="transmembrane region" description="Helical" evidence="6">
    <location>
        <begin position="245"/>
        <end position="268"/>
    </location>
</feature>
<feature type="transmembrane region" description="Helical" evidence="6">
    <location>
        <begin position="5"/>
        <end position="23"/>
    </location>
</feature>
<gene>
    <name evidence="7" type="ORF">LIER_01725</name>
</gene>
<feature type="transmembrane region" description="Helical" evidence="6">
    <location>
        <begin position="88"/>
        <end position="112"/>
    </location>
</feature>
<accession>A0AAV3NLY8</accession>
<dbReference type="PANTHER" id="PTHR47830:SF1">
    <property type="entry name" value="OS11G0534100 PROTEIN"/>
    <property type="match status" value="1"/>
</dbReference>
<feature type="transmembrane region" description="Helical" evidence="6">
    <location>
        <begin position="127"/>
        <end position="149"/>
    </location>
</feature>
<evidence type="ECO:0000256" key="5">
    <source>
        <dbReference type="ARBA" id="ARBA00023136"/>
    </source>
</evidence>
<evidence type="ECO:0000256" key="4">
    <source>
        <dbReference type="ARBA" id="ARBA00022989"/>
    </source>
</evidence>
<dbReference type="EMBL" id="BAABME010000173">
    <property type="protein sequence ID" value="GAA0140362.1"/>
    <property type="molecule type" value="Genomic_DNA"/>
</dbReference>
<proteinExistence type="inferred from homology"/>
<comment type="similarity">
    <text evidence="2">Belongs to the TMEM45 family.</text>
</comment>
<dbReference type="AlphaFoldDB" id="A0AAV3NLY8"/>
<dbReference type="InterPro" id="IPR006904">
    <property type="entry name" value="DUF716"/>
</dbReference>
<evidence type="ECO:0000256" key="1">
    <source>
        <dbReference type="ARBA" id="ARBA00004141"/>
    </source>
</evidence>
<organism evidence="7 8">
    <name type="scientific">Lithospermum erythrorhizon</name>
    <name type="common">Purple gromwell</name>
    <name type="synonym">Lithospermum officinale var. erythrorhizon</name>
    <dbReference type="NCBI Taxonomy" id="34254"/>
    <lineage>
        <taxon>Eukaryota</taxon>
        <taxon>Viridiplantae</taxon>
        <taxon>Streptophyta</taxon>
        <taxon>Embryophyta</taxon>
        <taxon>Tracheophyta</taxon>
        <taxon>Spermatophyta</taxon>
        <taxon>Magnoliopsida</taxon>
        <taxon>eudicotyledons</taxon>
        <taxon>Gunneridae</taxon>
        <taxon>Pentapetalae</taxon>
        <taxon>asterids</taxon>
        <taxon>lamiids</taxon>
        <taxon>Boraginales</taxon>
        <taxon>Boraginaceae</taxon>
        <taxon>Boraginoideae</taxon>
        <taxon>Lithospermeae</taxon>
        <taxon>Lithospermum</taxon>
    </lineage>
</organism>
<keyword evidence="5 6" id="KW-0472">Membrane</keyword>
<dbReference type="PANTHER" id="PTHR47830">
    <property type="entry name" value="OS11G0534100 PROTEIN"/>
    <property type="match status" value="1"/>
</dbReference>
<dbReference type="Proteomes" id="UP001454036">
    <property type="component" value="Unassembled WGS sequence"/>
</dbReference>
<keyword evidence="4 6" id="KW-1133">Transmembrane helix</keyword>
<evidence type="ECO:0000313" key="8">
    <source>
        <dbReference type="Proteomes" id="UP001454036"/>
    </source>
</evidence>
<feature type="transmembrane region" description="Helical" evidence="6">
    <location>
        <begin position="161"/>
        <end position="183"/>
    </location>
</feature>
<keyword evidence="8" id="KW-1185">Reference proteome</keyword>
<dbReference type="Pfam" id="PF04819">
    <property type="entry name" value="DUF716"/>
    <property type="match status" value="1"/>
</dbReference>
<protein>
    <submittedName>
        <fullName evidence="7">Uncharacterized protein</fullName>
    </submittedName>
</protein>
<evidence type="ECO:0000256" key="2">
    <source>
        <dbReference type="ARBA" id="ARBA00006948"/>
    </source>
</evidence>
<sequence length="304" mass="33141">MAALIFYIISSSGLGLLGIYHLISTTKNYLKSPPRDYISKPFHPFTSAPPRFKHIQLYLVLFYLVLSIIHQTLIAFDADPLLKGRTPVHFFTSLQYSCTLCCFVVLAVSILLSETTSLLPNPFPNDVFFGVLSALFFIQFNVASAAATVQTSDLQAKCDSVFANISLFKSFLCLILACVPRLFVADVGLGGAFLLQGLWVLQTGLSLYVEAFIPEGCHKLLDVVSGVEGSTKCDLEDSKLRAVAILDLVFVVHVLVVLVVVFVVYAIVGKSVGVNKRLGSYEALPNASHDSNHIQMKAMLGSQA</sequence>
<dbReference type="GO" id="GO:0016020">
    <property type="term" value="C:membrane"/>
    <property type="evidence" value="ECO:0007669"/>
    <property type="project" value="UniProtKB-SubCell"/>
</dbReference>
<evidence type="ECO:0000256" key="6">
    <source>
        <dbReference type="SAM" id="Phobius"/>
    </source>
</evidence>
<keyword evidence="3 6" id="KW-0812">Transmembrane</keyword>
<feature type="transmembrane region" description="Helical" evidence="6">
    <location>
        <begin position="55"/>
        <end position="76"/>
    </location>
</feature>
<comment type="subcellular location">
    <subcellularLocation>
        <location evidence="1">Membrane</location>
        <topology evidence="1">Multi-pass membrane protein</topology>
    </subcellularLocation>
</comment>
<comment type="caution">
    <text evidence="7">The sequence shown here is derived from an EMBL/GenBank/DDBJ whole genome shotgun (WGS) entry which is preliminary data.</text>
</comment>
<evidence type="ECO:0000313" key="7">
    <source>
        <dbReference type="EMBL" id="GAA0140362.1"/>
    </source>
</evidence>
<reference evidence="7 8" key="1">
    <citation type="submission" date="2024-01" db="EMBL/GenBank/DDBJ databases">
        <title>The complete chloroplast genome sequence of Lithospermum erythrorhizon: insights into the phylogenetic relationship among Boraginaceae species and the maternal lineages of purple gromwells.</title>
        <authorList>
            <person name="Okada T."/>
            <person name="Watanabe K."/>
        </authorList>
    </citation>
    <scope>NUCLEOTIDE SEQUENCE [LARGE SCALE GENOMIC DNA]</scope>
</reference>
<name>A0AAV3NLY8_LITER</name>
<evidence type="ECO:0000256" key="3">
    <source>
        <dbReference type="ARBA" id="ARBA00022692"/>
    </source>
</evidence>